<dbReference type="AlphaFoldDB" id="A0AAV7KIW2"/>
<dbReference type="InterPro" id="IPR013906">
    <property type="entry name" value="eIF3j"/>
</dbReference>
<gene>
    <name evidence="2" type="ORF">LOD99_14088</name>
</gene>
<feature type="region of interest" description="Disordered" evidence="1">
    <location>
        <begin position="152"/>
        <end position="218"/>
    </location>
</feature>
<dbReference type="InterPro" id="IPR023194">
    <property type="entry name" value="eIF3-like_dom_sf"/>
</dbReference>
<dbReference type="Proteomes" id="UP001165289">
    <property type="component" value="Unassembled WGS sequence"/>
</dbReference>
<keyword evidence="3" id="KW-1185">Reference proteome</keyword>
<sequence length="218" mass="24702">MASWDDDNYDLDVGFVNKLDKDSKIAAPDSSKETQKESKKQKQKNEIERKRELAEVEDFMGVDDTPDDVINSKPVTQPVPAPINARAQLKASLREASTIDDIMRISSELADIINSARESDHYVKLLIELIRKCAKDLPPDDIRQLAANLNSLHKSQDKKKKGKRPNLKLAPGKKGDDRAVSNAYDEFNLDDNRQDVDSGDEQYYKKHNASGDEDKWNF</sequence>
<feature type="compositionally biased region" description="Basic and acidic residues" evidence="1">
    <location>
        <begin position="209"/>
        <end position="218"/>
    </location>
</feature>
<name>A0AAV7KIW2_9METZ</name>
<organism evidence="2 3">
    <name type="scientific">Oopsacas minuta</name>
    <dbReference type="NCBI Taxonomy" id="111878"/>
    <lineage>
        <taxon>Eukaryota</taxon>
        <taxon>Metazoa</taxon>
        <taxon>Porifera</taxon>
        <taxon>Hexactinellida</taxon>
        <taxon>Hexasterophora</taxon>
        <taxon>Lyssacinosida</taxon>
        <taxon>Leucopsacidae</taxon>
        <taxon>Oopsacas</taxon>
    </lineage>
</organism>
<dbReference type="Gene3D" id="1.10.246.60">
    <property type="entry name" value="Eukaryotic translation initiation factor 3 like domains"/>
    <property type="match status" value="1"/>
</dbReference>
<evidence type="ECO:0000313" key="2">
    <source>
        <dbReference type="EMBL" id="KAI6660504.1"/>
    </source>
</evidence>
<evidence type="ECO:0000256" key="1">
    <source>
        <dbReference type="SAM" id="MobiDB-lite"/>
    </source>
</evidence>
<evidence type="ECO:0000313" key="3">
    <source>
        <dbReference type="Proteomes" id="UP001165289"/>
    </source>
</evidence>
<dbReference type="EMBL" id="JAKMXF010000033">
    <property type="protein sequence ID" value="KAI6660504.1"/>
    <property type="molecule type" value="Genomic_DNA"/>
</dbReference>
<feature type="region of interest" description="Disordered" evidence="1">
    <location>
        <begin position="22"/>
        <end position="55"/>
    </location>
</feature>
<comment type="caution">
    <text evidence="2">The sequence shown here is derived from an EMBL/GenBank/DDBJ whole genome shotgun (WGS) entry which is preliminary data.</text>
</comment>
<reference evidence="2 3" key="1">
    <citation type="journal article" date="2023" name="BMC Biol.">
        <title>The compact genome of the sponge Oopsacas minuta (Hexactinellida) is lacking key metazoan core genes.</title>
        <authorList>
            <person name="Santini S."/>
            <person name="Schenkelaars Q."/>
            <person name="Jourda C."/>
            <person name="Duchesne M."/>
            <person name="Belahbib H."/>
            <person name="Rocher C."/>
            <person name="Selva M."/>
            <person name="Riesgo A."/>
            <person name="Vervoort M."/>
            <person name="Leys S.P."/>
            <person name="Kodjabachian L."/>
            <person name="Le Bivic A."/>
            <person name="Borchiellini C."/>
            <person name="Claverie J.M."/>
            <person name="Renard E."/>
        </authorList>
    </citation>
    <scope>NUCLEOTIDE SEQUENCE [LARGE SCALE GENOMIC DNA]</scope>
    <source>
        <strain evidence="2">SPO-2</strain>
    </source>
</reference>
<dbReference type="GO" id="GO:0005852">
    <property type="term" value="C:eukaryotic translation initiation factor 3 complex"/>
    <property type="evidence" value="ECO:0007669"/>
    <property type="project" value="InterPro"/>
</dbReference>
<feature type="compositionally biased region" description="Basic and acidic residues" evidence="1">
    <location>
        <begin position="22"/>
        <end position="54"/>
    </location>
</feature>
<evidence type="ECO:0008006" key="4">
    <source>
        <dbReference type="Google" id="ProtNLM"/>
    </source>
</evidence>
<dbReference type="Pfam" id="PF08597">
    <property type="entry name" value="eIF3_subunit"/>
    <property type="match status" value="1"/>
</dbReference>
<feature type="compositionally biased region" description="Basic residues" evidence="1">
    <location>
        <begin position="156"/>
        <end position="166"/>
    </location>
</feature>
<protein>
    <recommendedName>
        <fullName evidence="4">Eukaryotic translation initiation factor 3 30 kDa subunit</fullName>
    </recommendedName>
</protein>
<accession>A0AAV7KIW2</accession>
<proteinExistence type="predicted"/>
<dbReference type="GO" id="GO:0003743">
    <property type="term" value="F:translation initiation factor activity"/>
    <property type="evidence" value="ECO:0007669"/>
    <property type="project" value="InterPro"/>
</dbReference>